<dbReference type="AlphaFoldDB" id="A0A7V8NU82"/>
<proteinExistence type="predicted"/>
<accession>A0A7V8NU82</accession>
<dbReference type="Pfam" id="PF07040">
    <property type="entry name" value="DUF1326"/>
    <property type="match status" value="1"/>
</dbReference>
<gene>
    <name evidence="1" type="ORF">HRJ53_21405</name>
</gene>
<name>A0A7V8NU82_9BACT</name>
<sequence>MKADYVEACSCHLFCQCYFNKQAEHPMCEFNMAVTVREGHSGNVDLRNAKYWLTGDIGDKWGTQKKGTWVVVSFDPKTTKEQRDALAPIILKTYGLEWGELKVQEAPIEVRQSGDLVEARLGDGREAYLQLRREPGADGKGVVLKNIKYFNAAENDGFELYRSVEHRADLAGHQFSYSDRNAFLITIVSEEPNRQ</sequence>
<dbReference type="Proteomes" id="UP000567293">
    <property type="component" value="Unassembled WGS sequence"/>
</dbReference>
<reference evidence="1" key="1">
    <citation type="submission" date="2020-06" db="EMBL/GenBank/DDBJ databases">
        <title>Legume-microbial interactions unlock mineral nutrients during tropical forest succession.</title>
        <authorList>
            <person name="Epihov D.Z."/>
        </authorList>
    </citation>
    <scope>NUCLEOTIDE SEQUENCE [LARGE SCALE GENOMIC DNA]</scope>
    <source>
        <strain evidence="1">Pan2503</strain>
    </source>
</reference>
<evidence type="ECO:0000313" key="1">
    <source>
        <dbReference type="EMBL" id="MBA0087551.1"/>
    </source>
</evidence>
<dbReference type="EMBL" id="JACDQQ010002059">
    <property type="protein sequence ID" value="MBA0087551.1"/>
    <property type="molecule type" value="Genomic_DNA"/>
</dbReference>
<dbReference type="InterPro" id="IPR009758">
    <property type="entry name" value="DUF1326"/>
</dbReference>
<protein>
    <submittedName>
        <fullName evidence="1">DUF1326 domain-containing protein</fullName>
    </submittedName>
</protein>
<keyword evidence="2" id="KW-1185">Reference proteome</keyword>
<comment type="caution">
    <text evidence="1">The sequence shown here is derived from an EMBL/GenBank/DDBJ whole genome shotgun (WGS) entry which is preliminary data.</text>
</comment>
<organism evidence="1 2">
    <name type="scientific">Candidatus Acidiferrum panamense</name>
    <dbReference type="NCBI Taxonomy" id="2741543"/>
    <lineage>
        <taxon>Bacteria</taxon>
        <taxon>Pseudomonadati</taxon>
        <taxon>Acidobacteriota</taxon>
        <taxon>Terriglobia</taxon>
        <taxon>Candidatus Acidiferrales</taxon>
        <taxon>Candidatus Acidiferrum</taxon>
    </lineage>
</organism>
<evidence type="ECO:0000313" key="2">
    <source>
        <dbReference type="Proteomes" id="UP000567293"/>
    </source>
</evidence>